<feature type="region of interest" description="Disordered" evidence="1">
    <location>
        <begin position="126"/>
        <end position="176"/>
    </location>
</feature>
<dbReference type="Proteomes" id="UP001054889">
    <property type="component" value="Unassembled WGS sequence"/>
</dbReference>
<accession>A0AAV5BN92</accession>
<feature type="transmembrane region" description="Helical" evidence="2">
    <location>
        <begin position="55"/>
        <end position="75"/>
    </location>
</feature>
<evidence type="ECO:0008006" key="5">
    <source>
        <dbReference type="Google" id="ProtNLM"/>
    </source>
</evidence>
<keyword evidence="2" id="KW-0472">Membrane</keyword>
<evidence type="ECO:0000256" key="1">
    <source>
        <dbReference type="SAM" id="MobiDB-lite"/>
    </source>
</evidence>
<evidence type="ECO:0000256" key="2">
    <source>
        <dbReference type="SAM" id="Phobius"/>
    </source>
</evidence>
<keyword evidence="2" id="KW-0812">Transmembrane</keyword>
<organism evidence="3 4">
    <name type="scientific">Eleusine coracana subsp. coracana</name>
    <dbReference type="NCBI Taxonomy" id="191504"/>
    <lineage>
        <taxon>Eukaryota</taxon>
        <taxon>Viridiplantae</taxon>
        <taxon>Streptophyta</taxon>
        <taxon>Embryophyta</taxon>
        <taxon>Tracheophyta</taxon>
        <taxon>Spermatophyta</taxon>
        <taxon>Magnoliopsida</taxon>
        <taxon>Liliopsida</taxon>
        <taxon>Poales</taxon>
        <taxon>Poaceae</taxon>
        <taxon>PACMAD clade</taxon>
        <taxon>Chloridoideae</taxon>
        <taxon>Cynodonteae</taxon>
        <taxon>Eleusininae</taxon>
        <taxon>Eleusine</taxon>
    </lineage>
</organism>
<sequence length="176" mass="18673">MWESVVLTLVGTARNNISKVIRAYAFNQVWISRFLMDLCGAVLMLTTLSQAPVSIVQPIAGCGLAILCVFSHFYLKEFFRTQDMLLLKESSEQNDANISTATTLISASVGSCPGGAAYALATFCAPSSSSKRGRGKGKGKSKGNGNSHGGDFYSNPSRPPVQAPSGPTPRPVHEST</sequence>
<keyword evidence="2" id="KW-1133">Transmembrane helix</keyword>
<feature type="compositionally biased region" description="Basic residues" evidence="1">
    <location>
        <begin position="131"/>
        <end position="141"/>
    </location>
</feature>
<proteinExistence type="predicted"/>
<comment type="caution">
    <text evidence="3">The sequence shown here is derived from an EMBL/GenBank/DDBJ whole genome shotgun (WGS) entry which is preliminary data.</text>
</comment>
<evidence type="ECO:0000313" key="4">
    <source>
        <dbReference type="Proteomes" id="UP001054889"/>
    </source>
</evidence>
<dbReference type="AlphaFoldDB" id="A0AAV5BN92"/>
<feature type="transmembrane region" description="Helical" evidence="2">
    <location>
        <begin position="30"/>
        <end position="49"/>
    </location>
</feature>
<protein>
    <recommendedName>
        <fullName evidence="5">Solute carrier family 40 protein</fullName>
    </recommendedName>
</protein>
<name>A0AAV5BN92_ELECO</name>
<dbReference type="EMBL" id="BQKI01000002">
    <property type="protein sequence ID" value="GJM87810.1"/>
    <property type="molecule type" value="Genomic_DNA"/>
</dbReference>
<keyword evidence="4" id="KW-1185">Reference proteome</keyword>
<feature type="compositionally biased region" description="Pro residues" evidence="1">
    <location>
        <begin position="157"/>
        <end position="170"/>
    </location>
</feature>
<gene>
    <name evidence="3" type="primary">ga03803</name>
    <name evidence="3" type="ORF">PR202_ga03803</name>
</gene>
<reference evidence="3" key="1">
    <citation type="journal article" date="2018" name="DNA Res.">
        <title>Multiple hybrid de novo genome assembly of finger millet, an orphan allotetraploid crop.</title>
        <authorList>
            <person name="Hatakeyama M."/>
            <person name="Aluri S."/>
            <person name="Balachadran M.T."/>
            <person name="Sivarajan S.R."/>
            <person name="Patrignani A."/>
            <person name="Gruter S."/>
            <person name="Poveda L."/>
            <person name="Shimizu-Inatsugi R."/>
            <person name="Baeten J."/>
            <person name="Francoijs K.J."/>
            <person name="Nataraja K.N."/>
            <person name="Reddy Y.A.N."/>
            <person name="Phadnis S."/>
            <person name="Ravikumar R.L."/>
            <person name="Schlapbach R."/>
            <person name="Sreeman S.M."/>
            <person name="Shimizu K.K."/>
        </authorList>
    </citation>
    <scope>NUCLEOTIDE SEQUENCE</scope>
</reference>
<reference evidence="3" key="2">
    <citation type="submission" date="2021-12" db="EMBL/GenBank/DDBJ databases">
        <title>Resequencing data analysis of finger millet.</title>
        <authorList>
            <person name="Hatakeyama M."/>
            <person name="Aluri S."/>
            <person name="Balachadran M.T."/>
            <person name="Sivarajan S.R."/>
            <person name="Poveda L."/>
            <person name="Shimizu-Inatsugi R."/>
            <person name="Schlapbach R."/>
            <person name="Sreeman S.M."/>
            <person name="Shimizu K.K."/>
        </authorList>
    </citation>
    <scope>NUCLEOTIDE SEQUENCE</scope>
</reference>
<evidence type="ECO:0000313" key="3">
    <source>
        <dbReference type="EMBL" id="GJM87810.1"/>
    </source>
</evidence>